<dbReference type="PANTHER" id="PTHR43827">
    <property type="entry name" value="2,5-DIKETO-D-GLUCONIC ACID REDUCTASE"/>
    <property type="match status" value="1"/>
</dbReference>
<gene>
    <name evidence="8" type="ORF">HK103_004518</name>
</gene>
<sequence>MQKIGDTLVPRIGLGTYRLKGEAAQKIVYDAVKMGYRHIDTASVYKNEQDIGRAISKLIEEQVVRREELFVTSKIAPKDQGFEKAQSAIRASLEKLGPAVGYIDLMLVHWPGSQGLKPDNPLNKENRIGTMKALHEAYKNGLIKAIGVSNFNIYHFEGIDVPIHLNQFEFHPLLWTGETRKLLEFCHSRNIVVGAYSCLGEGSLLNPEAYPELGKVSQELGCSIAQVLIAWALVKNTIVMPKASSSARLKENLDAGKITLNSQQIETIDKIVERVGSVKYCWDPSKIV</sequence>
<dbReference type="PROSITE" id="PS00798">
    <property type="entry name" value="ALDOKETO_REDUCTASE_1"/>
    <property type="match status" value="1"/>
</dbReference>
<feature type="domain" description="NADP-dependent oxidoreductase" evidence="7">
    <location>
        <begin position="11"/>
        <end position="272"/>
    </location>
</feature>
<keyword evidence="9" id="KW-1185">Reference proteome</keyword>
<evidence type="ECO:0000313" key="8">
    <source>
        <dbReference type="EMBL" id="KAJ3257443.1"/>
    </source>
</evidence>
<dbReference type="PRINTS" id="PR00069">
    <property type="entry name" value="ALDKETRDTASE"/>
</dbReference>
<evidence type="ECO:0000259" key="7">
    <source>
        <dbReference type="Pfam" id="PF00248"/>
    </source>
</evidence>
<feature type="binding site" evidence="5">
    <location>
        <position position="109"/>
    </location>
    <ligand>
        <name>substrate</name>
    </ligand>
</feature>
<dbReference type="InterPro" id="IPR023210">
    <property type="entry name" value="NADP_OxRdtase_dom"/>
</dbReference>
<dbReference type="PROSITE" id="PS00062">
    <property type="entry name" value="ALDOKETO_REDUCTASE_2"/>
    <property type="match status" value="1"/>
</dbReference>
<feature type="active site" description="Proton donor" evidence="4">
    <location>
        <position position="45"/>
    </location>
</feature>
<accession>A0AAD5UH11</accession>
<evidence type="ECO:0000256" key="6">
    <source>
        <dbReference type="PIRSR" id="PIRSR000097-3"/>
    </source>
</evidence>
<evidence type="ECO:0000256" key="3">
    <source>
        <dbReference type="ARBA" id="ARBA00023002"/>
    </source>
</evidence>
<name>A0AAD5UH11_9FUNG</name>
<proteinExistence type="inferred from homology"/>
<dbReference type="PANTHER" id="PTHR43827:SF3">
    <property type="entry name" value="NADP-DEPENDENT OXIDOREDUCTASE DOMAIN-CONTAINING PROTEIN"/>
    <property type="match status" value="1"/>
</dbReference>
<keyword evidence="3" id="KW-0560">Oxidoreductase</keyword>
<dbReference type="GO" id="GO:0016616">
    <property type="term" value="F:oxidoreductase activity, acting on the CH-OH group of donors, NAD or NADP as acceptor"/>
    <property type="evidence" value="ECO:0007669"/>
    <property type="project" value="UniProtKB-ARBA"/>
</dbReference>
<organism evidence="8 9">
    <name type="scientific">Boothiomyces macroporosus</name>
    <dbReference type="NCBI Taxonomy" id="261099"/>
    <lineage>
        <taxon>Eukaryota</taxon>
        <taxon>Fungi</taxon>
        <taxon>Fungi incertae sedis</taxon>
        <taxon>Chytridiomycota</taxon>
        <taxon>Chytridiomycota incertae sedis</taxon>
        <taxon>Chytridiomycetes</taxon>
        <taxon>Rhizophydiales</taxon>
        <taxon>Terramycetaceae</taxon>
        <taxon>Boothiomyces</taxon>
    </lineage>
</organism>
<evidence type="ECO:0000256" key="5">
    <source>
        <dbReference type="PIRSR" id="PIRSR000097-2"/>
    </source>
</evidence>
<protein>
    <recommendedName>
        <fullName evidence="7">NADP-dependent oxidoreductase domain-containing protein</fullName>
    </recommendedName>
</protein>
<dbReference type="InterPro" id="IPR036812">
    <property type="entry name" value="NAD(P)_OxRdtase_dom_sf"/>
</dbReference>
<evidence type="ECO:0000256" key="4">
    <source>
        <dbReference type="PIRSR" id="PIRSR000097-1"/>
    </source>
</evidence>
<comment type="caution">
    <text evidence="8">The sequence shown here is derived from an EMBL/GenBank/DDBJ whole genome shotgun (WGS) entry which is preliminary data.</text>
</comment>
<dbReference type="InterPro" id="IPR018170">
    <property type="entry name" value="Aldo/ket_reductase_CS"/>
</dbReference>
<dbReference type="Proteomes" id="UP001210925">
    <property type="component" value="Unassembled WGS sequence"/>
</dbReference>
<dbReference type="AlphaFoldDB" id="A0AAD5UH11"/>
<dbReference type="Gene3D" id="3.20.20.100">
    <property type="entry name" value="NADP-dependent oxidoreductase domain"/>
    <property type="match status" value="1"/>
</dbReference>
<keyword evidence="2" id="KW-0521">NADP</keyword>
<dbReference type="InterPro" id="IPR020471">
    <property type="entry name" value="AKR"/>
</dbReference>
<feature type="site" description="Lowers pKa of active site Tyr" evidence="6">
    <location>
        <position position="74"/>
    </location>
</feature>
<evidence type="ECO:0000256" key="2">
    <source>
        <dbReference type="ARBA" id="ARBA00022857"/>
    </source>
</evidence>
<dbReference type="PIRSF" id="PIRSF000097">
    <property type="entry name" value="AKR"/>
    <property type="match status" value="1"/>
</dbReference>
<dbReference type="SUPFAM" id="SSF51430">
    <property type="entry name" value="NAD(P)-linked oxidoreductase"/>
    <property type="match status" value="1"/>
</dbReference>
<dbReference type="Pfam" id="PF00248">
    <property type="entry name" value="Aldo_ket_red"/>
    <property type="match status" value="1"/>
</dbReference>
<evidence type="ECO:0000313" key="9">
    <source>
        <dbReference type="Proteomes" id="UP001210925"/>
    </source>
</evidence>
<comment type="similarity">
    <text evidence="1">Belongs to the aldo/keto reductase family.</text>
</comment>
<dbReference type="EMBL" id="JADGKB010000038">
    <property type="protein sequence ID" value="KAJ3257443.1"/>
    <property type="molecule type" value="Genomic_DNA"/>
</dbReference>
<reference evidence="8" key="1">
    <citation type="submission" date="2020-05" db="EMBL/GenBank/DDBJ databases">
        <title>Phylogenomic resolution of chytrid fungi.</title>
        <authorList>
            <person name="Stajich J.E."/>
            <person name="Amses K."/>
            <person name="Simmons R."/>
            <person name="Seto K."/>
            <person name="Myers J."/>
            <person name="Bonds A."/>
            <person name="Quandt C.A."/>
            <person name="Barry K."/>
            <person name="Liu P."/>
            <person name="Grigoriev I."/>
            <person name="Longcore J.E."/>
            <person name="James T.Y."/>
        </authorList>
    </citation>
    <scope>NUCLEOTIDE SEQUENCE</scope>
    <source>
        <strain evidence="8">PLAUS21</strain>
    </source>
</reference>
<evidence type="ECO:0000256" key="1">
    <source>
        <dbReference type="ARBA" id="ARBA00007905"/>
    </source>
</evidence>